<evidence type="ECO:0000256" key="7">
    <source>
        <dbReference type="ARBA" id="ARBA00048220"/>
    </source>
</evidence>
<comment type="catalytic activity">
    <reaction evidence="7 8">
        <text>C-terminal L-cysteinyl-[HypE protein] + carbamoyl phosphate + ATP + H2O = C-terminal S-carboxamide-L-cysteinyl-[HypE protein] + AMP + phosphate + diphosphate + H(+)</text>
        <dbReference type="Rhea" id="RHEA:55636"/>
        <dbReference type="Rhea" id="RHEA-COMP:14247"/>
        <dbReference type="Rhea" id="RHEA-COMP:14392"/>
        <dbReference type="ChEBI" id="CHEBI:15377"/>
        <dbReference type="ChEBI" id="CHEBI:15378"/>
        <dbReference type="ChEBI" id="CHEBI:30616"/>
        <dbReference type="ChEBI" id="CHEBI:33019"/>
        <dbReference type="ChEBI" id="CHEBI:43474"/>
        <dbReference type="ChEBI" id="CHEBI:58228"/>
        <dbReference type="ChEBI" id="CHEBI:76913"/>
        <dbReference type="ChEBI" id="CHEBI:139126"/>
        <dbReference type="ChEBI" id="CHEBI:456215"/>
    </reaction>
</comment>
<evidence type="ECO:0000259" key="11">
    <source>
        <dbReference type="PROSITE" id="PS51163"/>
    </source>
</evidence>
<keyword evidence="3" id="KW-0436">Ligase</keyword>
<dbReference type="PANTHER" id="PTHR42959:SF1">
    <property type="entry name" value="CARBAMOYLTRANSFERASE HYPF"/>
    <property type="match status" value="1"/>
</dbReference>
<dbReference type="PROSITE" id="PS00150">
    <property type="entry name" value="ACYLPHOSPHATASE_1"/>
    <property type="match status" value="1"/>
</dbReference>
<dbReference type="Gene3D" id="3.90.870.50">
    <property type="match status" value="1"/>
</dbReference>
<evidence type="ECO:0000256" key="8">
    <source>
        <dbReference type="PIRNR" id="PIRNR006256"/>
    </source>
</evidence>
<evidence type="ECO:0000313" key="12">
    <source>
        <dbReference type="EMBL" id="CAA6827596.1"/>
    </source>
</evidence>
<dbReference type="InterPro" id="IPR001792">
    <property type="entry name" value="Acylphosphatase-like_dom"/>
</dbReference>
<dbReference type="InterPro" id="IPR055128">
    <property type="entry name" value="HypF_C_2"/>
</dbReference>
<dbReference type="GO" id="GO:0003998">
    <property type="term" value="F:acylphosphatase activity"/>
    <property type="evidence" value="ECO:0007669"/>
    <property type="project" value="UniProtKB-EC"/>
</dbReference>
<dbReference type="InterPro" id="IPR017968">
    <property type="entry name" value="Acylphosphatase_CS"/>
</dbReference>
<dbReference type="GO" id="GO:0008270">
    <property type="term" value="F:zinc ion binding"/>
    <property type="evidence" value="ECO:0007669"/>
    <property type="project" value="UniProtKB-KW"/>
</dbReference>
<protein>
    <recommendedName>
        <fullName evidence="8">Carbamoyltransferase HypF</fullName>
        <ecNumber evidence="8">6.2.-.-</ecNumber>
    </recommendedName>
</protein>
<feature type="domain" description="Acylphosphatase-like" evidence="10">
    <location>
        <begin position="4"/>
        <end position="90"/>
    </location>
</feature>
<feature type="active site" evidence="9">
    <location>
        <position position="37"/>
    </location>
</feature>
<evidence type="ECO:0000256" key="1">
    <source>
        <dbReference type="ARBA" id="ARBA00004711"/>
    </source>
</evidence>
<dbReference type="PIRSF" id="PIRSF006256">
    <property type="entry name" value="CMPcnvr_hdrg_mat"/>
    <property type="match status" value="1"/>
</dbReference>
<gene>
    <name evidence="12" type="ORF">HELGO_WM8430</name>
</gene>
<dbReference type="EC" id="6.2.-.-" evidence="8"/>
<feature type="active site" evidence="9">
    <location>
        <position position="19"/>
    </location>
</feature>
<keyword evidence="9" id="KW-0378">Hydrolase</keyword>
<dbReference type="Gene3D" id="3.30.420.360">
    <property type="match status" value="1"/>
</dbReference>
<dbReference type="InterPro" id="IPR011125">
    <property type="entry name" value="Znf_HypF"/>
</dbReference>
<name>A0A6S6U3T3_9GAMM</name>
<reference evidence="12" key="1">
    <citation type="submission" date="2020-01" db="EMBL/GenBank/DDBJ databases">
        <authorList>
            <person name="Meier V. D."/>
            <person name="Meier V D."/>
        </authorList>
    </citation>
    <scope>NUCLEOTIDE SEQUENCE</scope>
    <source>
        <strain evidence="12">HLG_WM_MAG_07</strain>
    </source>
</reference>
<dbReference type="Gene3D" id="3.30.110.120">
    <property type="match status" value="1"/>
</dbReference>
<dbReference type="Pfam" id="PF07503">
    <property type="entry name" value="zf-HYPF"/>
    <property type="match status" value="2"/>
</dbReference>
<dbReference type="PROSITE" id="PS51163">
    <property type="entry name" value="YRDC"/>
    <property type="match status" value="1"/>
</dbReference>
<organism evidence="12">
    <name type="scientific">uncultured Thiotrichaceae bacterium</name>
    <dbReference type="NCBI Taxonomy" id="298394"/>
    <lineage>
        <taxon>Bacteria</taxon>
        <taxon>Pseudomonadati</taxon>
        <taxon>Pseudomonadota</taxon>
        <taxon>Gammaproteobacteria</taxon>
        <taxon>Thiotrichales</taxon>
        <taxon>Thiotrichaceae</taxon>
        <taxon>environmental samples</taxon>
    </lineage>
</organism>
<dbReference type="GO" id="GO:0016743">
    <property type="term" value="F:carboxyl- or carbamoyltransferase activity"/>
    <property type="evidence" value="ECO:0007669"/>
    <property type="project" value="UniProtKB-UniRule"/>
</dbReference>
<dbReference type="GO" id="GO:0003725">
    <property type="term" value="F:double-stranded RNA binding"/>
    <property type="evidence" value="ECO:0007669"/>
    <property type="project" value="InterPro"/>
</dbReference>
<dbReference type="InterPro" id="IPR041440">
    <property type="entry name" value="HypF_C"/>
</dbReference>
<keyword evidence="5" id="KW-0863">Zinc-finger</keyword>
<dbReference type="GO" id="GO:0016874">
    <property type="term" value="F:ligase activity"/>
    <property type="evidence" value="ECO:0007669"/>
    <property type="project" value="UniProtKB-UniRule"/>
</dbReference>
<evidence type="ECO:0000256" key="6">
    <source>
        <dbReference type="ARBA" id="ARBA00022833"/>
    </source>
</evidence>
<comment type="catalytic activity">
    <reaction evidence="9">
        <text>an acyl phosphate + H2O = a carboxylate + phosphate + H(+)</text>
        <dbReference type="Rhea" id="RHEA:14965"/>
        <dbReference type="ChEBI" id="CHEBI:15377"/>
        <dbReference type="ChEBI" id="CHEBI:15378"/>
        <dbReference type="ChEBI" id="CHEBI:29067"/>
        <dbReference type="ChEBI" id="CHEBI:43474"/>
        <dbReference type="ChEBI" id="CHEBI:59918"/>
        <dbReference type="EC" id="3.6.1.7"/>
    </reaction>
</comment>
<dbReference type="InterPro" id="IPR004421">
    <property type="entry name" value="Carbamoyltransferase_HypF"/>
</dbReference>
<dbReference type="Pfam" id="PF00708">
    <property type="entry name" value="Acylphosphatase"/>
    <property type="match status" value="1"/>
</dbReference>
<dbReference type="PANTHER" id="PTHR42959">
    <property type="entry name" value="CARBAMOYLTRANSFERASE"/>
    <property type="match status" value="1"/>
</dbReference>
<accession>A0A6S6U3T3</accession>
<dbReference type="InterPro" id="IPR006070">
    <property type="entry name" value="Sua5-like_dom"/>
</dbReference>
<evidence type="ECO:0000256" key="2">
    <source>
        <dbReference type="ARBA" id="ARBA00008097"/>
    </source>
</evidence>
<comment type="function">
    <text evidence="8">Involved in the maturation of [NiFe] hydrogenases. Along with HypE, it catalyzes the synthesis of the CN ligands of the active site iron of [NiFe]-hydrogenases. HypF functions as a carbamoyl transferase using carbamoylphosphate as a substrate and transferring the carboxamido moiety in an ATP-dependent reaction to the thiolate of the C-terminal cysteine of HypE yielding a protein-S-carboxamide.</text>
</comment>
<dbReference type="SUPFAM" id="SSF55821">
    <property type="entry name" value="YrdC/RibB"/>
    <property type="match status" value="1"/>
</dbReference>
<dbReference type="Pfam" id="PF22521">
    <property type="entry name" value="HypF_C_2"/>
    <property type="match status" value="1"/>
</dbReference>
<proteinExistence type="inferred from homology"/>
<comment type="similarity">
    <text evidence="2 8">Belongs to the carbamoyltransferase HypF family.</text>
</comment>
<evidence type="ECO:0000256" key="5">
    <source>
        <dbReference type="ARBA" id="ARBA00022771"/>
    </source>
</evidence>
<dbReference type="EMBL" id="CACVAY010000140">
    <property type="protein sequence ID" value="CAA6827596.1"/>
    <property type="molecule type" value="Genomic_DNA"/>
</dbReference>
<dbReference type="InterPro" id="IPR017945">
    <property type="entry name" value="DHBP_synth_RibB-like_a/b_dom"/>
</dbReference>
<evidence type="ECO:0000256" key="4">
    <source>
        <dbReference type="ARBA" id="ARBA00022723"/>
    </source>
</evidence>
<dbReference type="NCBIfam" id="TIGR00143">
    <property type="entry name" value="hypF"/>
    <property type="match status" value="1"/>
</dbReference>
<evidence type="ECO:0000256" key="3">
    <source>
        <dbReference type="ARBA" id="ARBA00022598"/>
    </source>
</evidence>
<keyword evidence="4" id="KW-0479">Metal-binding</keyword>
<sequence length="756" mass="84156">MAESRHLVLTGKVQGVGFRPFVYRIAMQYQLVGWVRNTVGYVEILAQGSAQTLDQFQKDLMAQAPTISEPKIRLSEACESDEFDDFKILASEKSDKPDIHIPADFYSCPDCIAEIQDPNNRRYQYPFINCTQCGPRYTLIEKLPYDRPNTSMASFRLCETCQQEYDNPLDRRFHAEPTACADCGPQLQYRHSITDIADGQAALQACIRDIQQGQIVAVKGVGGYHLICDASNDSAIAELRRRKGRPDKPLAVLFPAQGSDELKVVKQVVKLNNEEADLLRSPARPIVLVEKRSNELLSELIAPNLGEIGVMLAYSPLHHLLLNELNKPLVATSANFSGEPVLTNPTEVEERLGQVCQSFLHHNRPIVRPADDSVFRRIAGKCRPIRLGRGHAPIEMALPFTLAEPLLACGSHMKNTVALAWGNRLVVSPHIGDLDSPRSMHVFEQTLHDLQALYQVQAKQLICDAHPHYASTRWAQNQGLPVHKVQHHKAHASAVLLEHWNKEPHLVFTWDGTGYGDDHTMWGGEAFYGTPGNWQRVASIRPFHLPGGDKAGREPWRSAAALSWEEDHDWEGLPANSDLLKTAWQQGINSPKTSSIGRLFDAASAFTGLTKQASFEGQGPMQLEQCSQQLFATDALPMTLNEDGIWQADWSSLLAPLQDAKIGVSERATLFHSVMAHTLLEQAKLIQKQHPFTHIGLSGGVFQNRRLTDYVVSQLELEPDYTVHIPEILPVNDAGISAGQIIEAASQTNLSKRRSE</sequence>
<dbReference type="AlphaFoldDB" id="A0A6S6U3T3"/>
<comment type="pathway">
    <text evidence="1 8">Protein modification; [NiFe] hydrogenase maturation.</text>
</comment>
<dbReference type="GO" id="GO:0051604">
    <property type="term" value="P:protein maturation"/>
    <property type="evidence" value="ECO:0007669"/>
    <property type="project" value="TreeGrafter"/>
</dbReference>
<dbReference type="Pfam" id="PF17788">
    <property type="entry name" value="HypF_C"/>
    <property type="match status" value="1"/>
</dbReference>
<dbReference type="PROSITE" id="PS51160">
    <property type="entry name" value="ACYLPHOSPHATASE_3"/>
    <property type="match status" value="1"/>
</dbReference>
<dbReference type="InterPro" id="IPR036046">
    <property type="entry name" value="Acylphosphatase-like_dom_sf"/>
</dbReference>
<keyword evidence="6" id="KW-0862">Zinc</keyword>
<dbReference type="Pfam" id="PF01300">
    <property type="entry name" value="Sua5_yciO_yrdC"/>
    <property type="match status" value="1"/>
</dbReference>
<evidence type="ECO:0000256" key="9">
    <source>
        <dbReference type="PROSITE-ProRule" id="PRU00520"/>
    </source>
</evidence>
<evidence type="ECO:0000259" key="10">
    <source>
        <dbReference type="PROSITE" id="PS51160"/>
    </source>
</evidence>
<dbReference type="UniPathway" id="UPA00335"/>
<dbReference type="SUPFAM" id="SSF54975">
    <property type="entry name" value="Acylphosphatase/BLUF domain-like"/>
    <property type="match status" value="1"/>
</dbReference>
<dbReference type="InterPro" id="IPR051060">
    <property type="entry name" value="Carbamoyltrans_HypF-like"/>
</dbReference>
<feature type="domain" description="YrdC-like" evidence="11">
    <location>
        <begin position="200"/>
        <end position="390"/>
    </location>
</feature>
<dbReference type="Gene3D" id="3.30.420.40">
    <property type="match status" value="1"/>
</dbReference>